<accession>A0A0S2DN90</accession>
<evidence type="ECO:0000313" key="1">
    <source>
        <dbReference type="EMBL" id="ALN60187.1"/>
    </source>
</evidence>
<organism evidence="1 2">
    <name type="scientific">Lysobacter enzymogenes</name>
    <dbReference type="NCBI Taxonomy" id="69"/>
    <lineage>
        <taxon>Bacteria</taxon>
        <taxon>Pseudomonadati</taxon>
        <taxon>Pseudomonadota</taxon>
        <taxon>Gammaproteobacteria</taxon>
        <taxon>Lysobacterales</taxon>
        <taxon>Lysobacteraceae</taxon>
        <taxon>Lysobacter</taxon>
    </lineage>
</organism>
<evidence type="ECO:0000313" key="2">
    <source>
        <dbReference type="Proteomes" id="UP000061569"/>
    </source>
</evidence>
<dbReference type="AlphaFoldDB" id="A0A0S2DN90"/>
<gene>
    <name evidence="1" type="ORF">GLE_4846</name>
</gene>
<dbReference type="EMBL" id="CP013140">
    <property type="protein sequence ID" value="ALN60187.1"/>
    <property type="molecule type" value="Genomic_DNA"/>
</dbReference>
<name>A0A0S2DN90_LYSEN</name>
<dbReference type="PATRIC" id="fig|69.6.peg.4776"/>
<dbReference type="STRING" id="69.GLE_4846"/>
<protein>
    <submittedName>
        <fullName evidence="1">Uncharacterized protein</fullName>
    </submittedName>
</protein>
<reference evidence="1 2" key="1">
    <citation type="submission" date="2015-11" db="EMBL/GenBank/DDBJ databases">
        <title>Genome sequences of Lysobacter enzymogenes strain C3 and Lysobacter antibioticus ATCC 29479.</title>
        <authorList>
            <person name="Kobayashi D.Y."/>
        </authorList>
    </citation>
    <scope>NUCLEOTIDE SEQUENCE [LARGE SCALE GENOMIC DNA]</scope>
    <source>
        <strain evidence="1 2">C3</strain>
    </source>
</reference>
<proteinExistence type="predicted"/>
<sequence>MHPSALARRRPAVAAALALVAIGCSRPPPLLADAAALAQAQRALAALPEFAGRAPHVHAAALFHDDDIEIAIVDPSERGQWSTGPISGQGGVGYQIEFGIDGSVRRFERLR</sequence>
<dbReference type="KEGG" id="lez:GLE_4846"/>
<dbReference type="Proteomes" id="UP000061569">
    <property type="component" value="Chromosome"/>
</dbReference>